<feature type="compositionally biased region" description="Basic and acidic residues" evidence="1">
    <location>
        <begin position="19"/>
        <end position="32"/>
    </location>
</feature>
<name>Q5AXA0_EMENI</name>
<dbReference type="InParanoid" id="Q5AXA0"/>
<dbReference type="EMBL" id="BN001304">
    <property type="protein sequence ID" value="CBF79124.1"/>
    <property type="molecule type" value="Genomic_DNA"/>
</dbReference>
<feature type="compositionally biased region" description="Gly residues" evidence="1">
    <location>
        <begin position="1"/>
        <end position="17"/>
    </location>
</feature>
<reference evidence="3" key="2">
    <citation type="journal article" date="2009" name="Fungal Genet. Biol.">
        <title>The 2008 update of the Aspergillus nidulans genome annotation: a community effort.</title>
        <authorList>
            <person name="Wortman J.R."/>
            <person name="Gilsenan J.M."/>
            <person name="Joardar V."/>
            <person name="Deegan J."/>
            <person name="Clutterbuck J."/>
            <person name="Andersen M.R."/>
            <person name="Archer D."/>
            <person name="Bencina M."/>
            <person name="Braus G."/>
            <person name="Coutinho P."/>
            <person name="von Dohren H."/>
            <person name="Doonan J."/>
            <person name="Driessen A.J."/>
            <person name="Durek P."/>
            <person name="Espeso E."/>
            <person name="Fekete E."/>
            <person name="Flipphi M."/>
            <person name="Estrada C.G."/>
            <person name="Geysens S."/>
            <person name="Goldman G."/>
            <person name="de Groot P.W."/>
            <person name="Hansen K."/>
            <person name="Harris S.D."/>
            <person name="Heinekamp T."/>
            <person name="Helmstaedt K."/>
            <person name="Henrissat B."/>
            <person name="Hofmann G."/>
            <person name="Homan T."/>
            <person name="Horio T."/>
            <person name="Horiuchi H."/>
            <person name="James S."/>
            <person name="Jones M."/>
            <person name="Karaffa L."/>
            <person name="Karanyi Z."/>
            <person name="Kato M."/>
            <person name="Keller N."/>
            <person name="Kelly D.E."/>
            <person name="Kiel J.A."/>
            <person name="Kim J.M."/>
            <person name="van der Klei I.J."/>
            <person name="Klis F.M."/>
            <person name="Kovalchuk A."/>
            <person name="Krasevec N."/>
            <person name="Kubicek C.P."/>
            <person name="Liu B."/>
            <person name="Maccabe A."/>
            <person name="Meyer V."/>
            <person name="Mirabito P."/>
            <person name="Miskei M."/>
            <person name="Mos M."/>
            <person name="Mullins J."/>
            <person name="Nelson D.R."/>
            <person name="Nielsen J."/>
            <person name="Oakley B.R."/>
            <person name="Osmani S.A."/>
            <person name="Pakula T."/>
            <person name="Paszewski A."/>
            <person name="Paulsen I."/>
            <person name="Pilsyk S."/>
            <person name="Pocsi I."/>
            <person name="Punt P.J."/>
            <person name="Ram A.F."/>
            <person name="Ren Q."/>
            <person name="Robellet X."/>
            <person name="Robson G."/>
            <person name="Seiboth B."/>
            <person name="van Solingen P."/>
            <person name="Specht T."/>
            <person name="Sun J."/>
            <person name="Taheri-Talesh N."/>
            <person name="Takeshita N."/>
            <person name="Ussery D."/>
            <person name="vanKuyk P.A."/>
            <person name="Visser H."/>
            <person name="van de Vondervoort P.J."/>
            <person name="de Vries R.P."/>
            <person name="Walton J."/>
            <person name="Xiang X."/>
            <person name="Xiong Y."/>
            <person name="Zeng A.P."/>
            <person name="Brandt B.W."/>
            <person name="Cornell M.J."/>
            <person name="van den Hondel C.A."/>
            <person name="Visser J."/>
            <person name="Oliver S.G."/>
            <person name="Turner G."/>
        </authorList>
    </citation>
    <scope>GENOME REANNOTATION</scope>
    <source>
        <strain evidence="3">FGSC A4 / ATCC 38163 / CBS 112.46 / NRRL 194 / M139</strain>
    </source>
</reference>
<keyword evidence="3" id="KW-1185">Reference proteome</keyword>
<accession>Q5AXA0</accession>
<dbReference type="HOGENOM" id="CLU_2145829_0_0_1"/>
<sequence>MARGSGNGSNGAAGAKGKGSKENDKTMEKDTLAKTNKGRKAGIKQSMSEDYLWPVSLYLHDKLDAESLTALRANHDKVSKSDTNGDLLVRVLYLLEQKSMADRATLLEGQRR</sequence>
<evidence type="ECO:0000256" key="1">
    <source>
        <dbReference type="SAM" id="MobiDB-lite"/>
    </source>
</evidence>
<evidence type="ECO:0000313" key="3">
    <source>
        <dbReference type="Proteomes" id="UP000000560"/>
    </source>
</evidence>
<proteinExistence type="predicted"/>
<reference evidence="3" key="1">
    <citation type="journal article" date="2005" name="Nature">
        <title>Sequencing of Aspergillus nidulans and comparative analysis with A. fumigatus and A. oryzae.</title>
        <authorList>
            <person name="Galagan J.E."/>
            <person name="Calvo S.E."/>
            <person name="Cuomo C."/>
            <person name="Ma L.J."/>
            <person name="Wortman J.R."/>
            <person name="Batzoglou S."/>
            <person name="Lee S.I."/>
            <person name="Basturkmen M."/>
            <person name="Spevak C.C."/>
            <person name="Clutterbuck J."/>
            <person name="Kapitonov V."/>
            <person name="Jurka J."/>
            <person name="Scazzocchio C."/>
            <person name="Farman M."/>
            <person name="Butler J."/>
            <person name="Purcell S."/>
            <person name="Harris S."/>
            <person name="Braus G.H."/>
            <person name="Draht O."/>
            <person name="Busch S."/>
            <person name="D'Enfert C."/>
            <person name="Bouchier C."/>
            <person name="Goldman G.H."/>
            <person name="Bell-Pedersen D."/>
            <person name="Griffiths-Jones S."/>
            <person name="Doonan J.H."/>
            <person name="Yu J."/>
            <person name="Vienken K."/>
            <person name="Pain A."/>
            <person name="Freitag M."/>
            <person name="Selker E.U."/>
            <person name="Archer D.B."/>
            <person name="Penalva M.A."/>
            <person name="Oakley B.R."/>
            <person name="Momany M."/>
            <person name="Tanaka T."/>
            <person name="Kumagai T."/>
            <person name="Asai K."/>
            <person name="Machida M."/>
            <person name="Nierman W.C."/>
            <person name="Denning D.W."/>
            <person name="Caddick M."/>
            <person name="Hynes M."/>
            <person name="Paoletti M."/>
            <person name="Fischer R."/>
            <person name="Miller B."/>
            <person name="Dyer P."/>
            <person name="Sachs M.S."/>
            <person name="Osmani S.A."/>
            <person name="Birren B.W."/>
        </authorList>
    </citation>
    <scope>NUCLEOTIDE SEQUENCE [LARGE SCALE GENOMIC DNA]</scope>
    <source>
        <strain evidence="3">FGSC A4 / ATCC 38163 / CBS 112.46 / NRRL 194 / M139</strain>
    </source>
</reference>
<feature type="region of interest" description="Disordered" evidence="1">
    <location>
        <begin position="1"/>
        <end position="41"/>
    </location>
</feature>
<gene>
    <name evidence="2" type="ORF">ANIA_07080</name>
</gene>
<dbReference type="Proteomes" id="UP000000560">
    <property type="component" value="Chromosome IV"/>
</dbReference>
<protein>
    <submittedName>
        <fullName evidence="2">Uncharacterized protein</fullName>
    </submittedName>
</protein>
<dbReference type="GeneID" id="2869983"/>
<dbReference type="RefSeq" id="XP_664684.1">
    <property type="nucleotide sequence ID" value="XM_659592.1"/>
</dbReference>
<organism evidence="2 3">
    <name type="scientific">Emericella nidulans (strain FGSC A4 / ATCC 38163 / CBS 112.46 / NRRL 194 / M139)</name>
    <name type="common">Aspergillus nidulans</name>
    <dbReference type="NCBI Taxonomy" id="227321"/>
    <lineage>
        <taxon>Eukaryota</taxon>
        <taxon>Fungi</taxon>
        <taxon>Dikarya</taxon>
        <taxon>Ascomycota</taxon>
        <taxon>Pezizomycotina</taxon>
        <taxon>Eurotiomycetes</taxon>
        <taxon>Eurotiomycetidae</taxon>
        <taxon>Eurotiales</taxon>
        <taxon>Aspergillaceae</taxon>
        <taxon>Aspergillus</taxon>
        <taxon>Aspergillus subgen. Nidulantes</taxon>
    </lineage>
</organism>
<accession>C8VDF7</accession>
<evidence type="ECO:0000313" key="2">
    <source>
        <dbReference type="EMBL" id="CBF79124.1"/>
    </source>
</evidence>
<dbReference type="AlphaFoldDB" id="Q5AXA0"/>
<dbReference type="KEGG" id="ani:ANIA_07080"/>